<name>A0A8H4AEJ6_GIGMA</name>
<keyword evidence="2" id="KW-1185">Reference proteome</keyword>
<dbReference type="AlphaFoldDB" id="A0A8H4AEJ6"/>
<dbReference type="Proteomes" id="UP000439903">
    <property type="component" value="Unassembled WGS sequence"/>
</dbReference>
<organism evidence="1 2">
    <name type="scientific">Gigaspora margarita</name>
    <dbReference type="NCBI Taxonomy" id="4874"/>
    <lineage>
        <taxon>Eukaryota</taxon>
        <taxon>Fungi</taxon>
        <taxon>Fungi incertae sedis</taxon>
        <taxon>Mucoromycota</taxon>
        <taxon>Glomeromycotina</taxon>
        <taxon>Glomeromycetes</taxon>
        <taxon>Diversisporales</taxon>
        <taxon>Gigasporaceae</taxon>
        <taxon>Gigaspora</taxon>
    </lineage>
</organism>
<comment type="caution">
    <text evidence="1">The sequence shown here is derived from an EMBL/GenBank/DDBJ whole genome shotgun (WGS) entry which is preliminary data.</text>
</comment>
<dbReference type="EMBL" id="WTPW01000719">
    <property type="protein sequence ID" value="KAF0485579.1"/>
    <property type="molecule type" value="Genomic_DNA"/>
</dbReference>
<sequence length="106" mass="12370">MISKISQYGYHFDYNYGNLNESTLELLRLWPTNKQILQTIKYSHQLTLFVVIHKEEVSTNIDNKMINFTNNKQDENNEISVSIAITEASCKIKHITTQNYNGETIK</sequence>
<proteinExistence type="predicted"/>
<reference evidence="1 2" key="1">
    <citation type="journal article" date="2019" name="Environ. Microbiol.">
        <title>At the nexus of three kingdoms: the genome of the mycorrhizal fungus Gigaspora margarita provides insights into plant, endobacterial and fungal interactions.</title>
        <authorList>
            <person name="Venice F."/>
            <person name="Ghignone S."/>
            <person name="Salvioli di Fossalunga A."/>
            <person name="Amselem J."/>
            <person name="Novero M."/>
            <person name="Xianan X."/>
            <person name="Sedzielewska Toro K."/>
            <person name="Morin E."/>
            <person name="Lipzen A."/>
            <person name="Grigoriev I.V."/>
            <person name="Henrissat B."/>
            <person name="Martin F.M."/>
            <person name="Bonfante P."/>
        </authorList>
    </citation>
    <scope>NUCLEOTIDE SEQUENCE [LARGE SCALE GENOMIC DNA]</scope>
    <source>
        <strain evidence="1 2">BEG34</strain>
    </source>
</reference>
<protein>
    <submittedName>
        <fullName evidence="1">Uncharacterized protein</fullName>
    </submittedName>
</protein>
<evidence type="ECO:0000313" key="2">
    <source>
        <dbReference type="Proteomes" id="UP000439903"/>
    </source>
</evidence>
<evidence type="ECO:0000313" key="1">
    <source>
        <dbReference type="EMBL" id="KAF0485579.1"/>
    </source>
</evidence>
<accession>A0A8H4AEJ6</accession>
<gene>
    <name evidence="1" type="ORF">F8M41_022776</name>
</gene>
<dbReference type="OrthoDB" id="2401413at2759"/>